<dbReference type="InterPro" id="IPR036097">
    <property type="entry name" value="HisK_dim/P_sf"/>
</dbReference>
<dbReference type="PRINTS" id="PR00344">
    <property type="entry name" value="BCTRLSENSOR"/>
</dbReference>
<dbReference type="EMBL" id="JBHTMN010000007">
    <property type="protein sequence ID" value="MFD1383175.1"/>
    <property type="molecule type" value="Genomic_DNA"/>
</dbReference>
<dbReference type="EC" id="2.7.13.3" evidence="3"/>
<keyword evidence="8 11" id="KW-1133">Transmembrane helix</keyword>
<feature type="transmembrane region" description="Helical" evidence="11">
    <location>
        <begin position="29"/>
        <end position="49"/>
    </location>
</feature>
<comment type="catalytic activity">
    <reaction evidence="1">
        <text>ATP + protein L-histidine = ADP + protein N-phospho-L-histidine.</text>
        <dbReference type="EC" id="2.7.13.3"/>
    </reaction>
</comment>
<comment type="subcellular location">
    <subcellularLocation>
        <location evidence="2">Membrane</location>
    </subcellularLocation>
</comment>
<keyword evidence="15" id="KW-1185">Reference proteome</keyword>
<dbReference type="SMART" id="SM00304">
    <property type="entry name" value="HAMP"/>
    <property type="match status" value="1"/>
</dbReference>
<dbReference type="InterPro" id="IPR036890">
    <property type="entry name" value="HATPase_C_sf"/>
</dbReference>
<dbReference type="RefSeq" id="WP_377366350.1">
    <property type="nucleotide sequence ID" value="NZ_JBHTMN010000007.1"/>
</dbReference>
<dbReference type="CDD" id="cd06225">
    <property type="entry name" value="HAMP"/>
    <property type="match status" value="1"/>
</dbReference>
<dbReference type="CDD" id="cd00082">
    <property type="entry name" value="HisKA"/>
    <property type="match status" value="1"/>
</dbReference>
<dbReference type="PANTHER" id="PTHR45436">
    <property type="entry name" value="SENSOR HISTIDINE KINASE YKOH"/>
    <property type="match status" value="1"/>
</dbReference>
<evidence type="ECO:0000256" key="11">
    <source>
        <dbReference type="SAM" id="Phobius"/>
    </source>
</evidence>
<evidence type="ECO:0000259" key="12">
    <source>
        <dbReference type="PROSITE" id="PS50109"/>
    </source>
</evidence>
<organism evidence="14 15">
    <name type="scientific">Rhodanobacter aciditrophus</name>
    <dbReference type="NCBI Taxonomy" id="1623218"/>
    <lineage>
        <taxon>Bacteria</taxon>
        <taxon>Pseudomonadati</taxon>
        <taxon>Pseudomonadota</taxon>
        <taxon>Gammaproteobacteria</taxon>
        <taxon>Lysobacterales</taxon>
        <taxon>Rhodanobacteraceae</taxon>
        <taxon>Rhodanobacter</taxon>
    </lineage>
</organism>
<evidence type="ECO:0000256" key="8">
    <source>
        <dbReference type="ARBA" id="ARBA00022989"/>
    </source>
</evidence>
<keyword evidence="5" id="KW-0808">Transferase</keyword>
<feature type="domain" description="HAMP" evidence="13">
    <location>
        <begin position="191"/>
        <end position="244"/>
    </location>
</feature>
<dbReference type="SUPFAM" id="SSF47384">
    <property type="entry name" value="Homodimeric domain of signal transducing histidine kinase"/>
    <property type="match status" value="1"/>
</dbReference>
<dbReference type="InterPro" id="IPR003660">
    <property type="entry name" value="HAMP_dom"/>
</dbReference>
<dbReference type="Pfam" id="PF02518">
    <property type="entry name" value="HATPase_c"/>
    <property type="match status" value="1"/>
</dbReference>
<protein>
    <recommendedName>
        <fullName evidence="3">histidine kinase</fullName>
        <ecNumber evidence="3">2.7.13.3</ecNumber>
    </recommendedName>
</protein>
<dbReference type="SMART" id="SM00387">
    <property type="entry name" value="HATPase_c"/>
    <property type="match status" value="1"/>
</dbReference>
<keyword evidence="7" id="KW-0418">Kinase</keyword>
<evidence type="ECO:0000256" key="7">
    <source>
        <dbReference type="ARBA" id="ARBA00022777"/>
    </source>
</evidence>
<keyword evidence="4" id="KW-0597">Phosphoprotein</keyword>
<proteinExistence type="predicted"/>
<evidence type="ECO:0000313" key="15">
    <source>
        <dbReference type="Proteomes" id="UP001597059"/>
    </source>
</evidence>
<dbReference type="InterPro" id="IPR004358">
    <property type="entry name" value="Sig_transdc_His_kin-like_C"/>
</dbReference>
<dbReference type="PANTHER" id="PTHR45436:SF8">
    <property type="entry name" value="HISTIDINE KINASE"/>
    <property type="match status" value="1"/>
</dbReference>
<evidence type="ECO:0000256" key="6">
    <source>
        <dbReference type="ARBA" id="ARBA00022692"/>
    </source>
</evidence>
<evidence type="ECO:0000256" key="3">
    <source>
        <dbReference type="ARBA" id="ARBA00012438"/>
    </source>
</evidence>
<evidence type="ECO:0000256" key="10">
    <source>
        <dbReference type="ARBA" id="ARBA00023136"/>
    </source>
</evidence>
<dbReference type="GO" id="GO:0005524">
    <property type="term" value="F:ATP binding"/>
    <property type="evidence" value="ECO:0007669"/>
    <property type="project" value="UniProtKB-KW"/>
</dbReference>
<keyword evidence="14" id="KW-0067">ATP-binding</keyword>
<evidence type="ECO:0000256" key="5">
    <source>
        <dbReference type="ARBA" id="ARBA00022679"/>
    </source>
</evidence>
<gene>
    <name evidence="14" type="ORF">ACFQ45_07340</name>
</gene>
<dbReference type="Gene3D" id="6.10.340.10">
    <property type="match status" value="1"/>
</dbReference>
<keyword evidence="9" id="KW-0902">Two-component regulatory system</keyword>
<keyword evidence="10 11" id="KW-0472">Membrane</keyword>
<comment type="caution">
    <text evidence="14">The sequence shown here is derived from an EMBL/GenBank/DDBJ whole genome shotgun (WGS) entry which is preliminary data.</text>
</comment>
<dbReference type="Pfam" id="PF00512">
    <property type="entry name" value="HisKA"/>
    <property type="match status" value="1"/>
</dbReference>
<feature type="transmembrane region" description="Helical" evidence="11">
    <location>
        <begin position="167"/>
        <end position="189"/>
    </location>
</feature>
<name>A0ABW4B192_9GAMM</name>
<dbReference type="InterPro" id="IPR003661">
    <property type="entry name" value="HisK_dim/P_dom"/>
</dbReference>
<evidence type="ECO:0000256" key="1">
    <source>
        <dbReference type="ARBA" id="ARBA00000085"/>
    </source>
</evidence>
<dbReference type="SUPFAM" id="SSF158472">
    <property type="entry name" value="HAMP domain-like"/>
    <property type="match status" value="1"/>
</dbReference>
<dbReference type="InterPro" id="IPR050428">
    <property type="entry name" value="TCS_sensor_his_kinase"/>
</dbReference>
<reference evidence="15" key="1">
    <citation type="journal article" date="2019" name="Int. J. Syst. Evol. Microbiol.">
        <title>The Global Catalogue of Microorganisms (GCM) 10K type strain sequencing project: providing services to taxonomists for standard genome sequencing and annotation.</title>
        <authorList>
            <consortium name="The Broad Institute Genomics Platform"/>
            <consortium name="The Broad Institute Genome Sequencing Center for Infectious Disease"/>
            <person name="Wu L."/>
            <person name="Ma J."/>
        </authorList>
    </citation>
    <scope>NUCLEOTIDE SEQUENCE [LARGE SCALE GENOMIC DNA]</scope>
    <source>
        <strain evidence="15">JCM 30774</strain>
    </source>
</reference>
<accession>A0ABW4B192</accession>
<keyword evidence="14" id="KW-0547">Nucleotide-binding</keyword>
<sequence length="463" mass="51882">MIFRRLLKPYVASATAWLIKRFSSFAWRFTFLFTSLLLILISCLLFVLYQLSVGEISRNQAHQLRLTIQQQNLLSRELSSEEFLRQLTVQTQQRANPILAFQSPDYSLGILSSIPSRLSRCPRQSTFLVETGEDDLRVFSGCVARVGQGIMLVATDNGTLHFLQTRFMHASVVALILTIFLGLFSGRYISRQLLTRIKGFNQIAGEVQRGDLGARMPTSERDDEFDLLAQNINRMLNQVEHSFQAVSGVTDAIAHDLRTPLGRLRLMLESSLIEHSKHPVSEHTLHTMLEELDNILTTFSSMLELSRLEHKQANKALVNLDMEDITSDAVDLIQPLLQAQQQTLTLTQASFSSTSLKGDRTLVFRALFNTLENAVKYAGEGAQIQLEVTPTGFIVADNGPGIPEAYRDKVFQRLYRMESSRTSPGYGLGLPLVQAIARFHGGKVTLSDNHPGLRVEVTFQGAL</sequence>
<dbReference type="PROSITE" id="PS50109">
    <property type="entry name" value="HIS_KIN"/>
    <property type="match status" value="1"/>
</dbReference>
<evidence type="ECO:0000256" key="2">
    <source>
        <dbReference type="ARBA" id="ARBA00004370"/>
    </source>
</evidence>
<evidence type="ECO:0000259" key="13">
    <source>
        <dbReference type="PROSITE" id="PS50885"/>
    </source>
</evidence>
<dbReference type="InterPro" id="IPR005467">
    <property type="entry name" value="His_kinase_dom"/>
</dbReference>
<dbReference type="SMART" id="SM00388">
    <property type="entry name" value="HisKA"/>
    <property type="match status" value="1"/>
</dbReference>
<dbReference type="SUPFAM" id="SSF55874">
    <property type="entry name" value="ATPase domain of HSP90 chaperone/DNA topoisomerase II/histidine kinase"/>
    <property type="match status" value="1"/>
</dbReference>
<evidence type="ECO:0000313" key="14">
    <source>
        <dbReference type="EMBL" id="MFD1383175.1"/>
    </source>
</evidence>
<feature type="domain" description="Histidine kinase" evidence="12">
    <location>
        <begin position="252"/>
        <end position="463"/>
    </location>
</feature>
<dbReference type="Pfam" id="PF00672">
    <property type="entry name" value="HAMP"/>
    <property type="match status" value="1"/>
</dbReference>
<evidence type="ECO:0000256" key="4">
    <source>
        <dbReference type="ARBA" id="ARBA00022553"/>
    </source>
</evidence>
<evidence type="ECO:0000256" key="9">
    <source>
        <dbReference type="ARBA" id="ARBA00023012"/>
    </source>
</evidence>
<dbReference type="Proteomes" id="UP001597059">
    <property type="component" value="Unassembled WGS sequence"/>
</dbReference>
<keyword evidence="6 11" id="KW-0812">Transmembrane</keyword>
<dbReference type="Gene3D" id="3.30.565.10">
    <property type="entry name" value="Histidine kinase-like ATPase, C-terminal domain"/>
    <property type="match status" value="1"/>
</dbReference>
<dbReference type="Gene3D" id="1.10.287.130">
    <property type="match status" value="1"/>
</dbReference>
<dbReference type="PROSITE" id="PS50885">
    <property type="entry name" value="HAMP"/>
    <property type="match status" value="1"/>
</dbReference>
<dbReference type="InterPro" id="IPR003594">
    <property type="entry name" value="HATPase_dom"/>
</dbReference>